<dbReference type="InterPro" id="IPR012337">
    <property type="entry name" value="RNaseH-like_sf"/>
</dbReference>
<sequence length="163" mass="18185">GPRTESSGAPSRCGRADTDASSSLLPGQEEKVVPVIDVHSNNFKELWPAMVVAIKTSSFIALDTELSGLGNRKSLLAESIEDRYKAICHAARSRSILSLGIACYKKLDQKVSLQFSKLDNHLSKTHQAYHLVFHNHIPDNRPFQSSLVLFSEIFHVSRHCWNE</sequence>
<dbReference type="GO" id="GO:0017069">
    <property type="term" value="F:snRNA binding"/>
    <property type="evidence" value="ECO:0007669"/>
    <property type="project" value="TreeGrafter"/>
</dbReference>
<dbReference type="STRING" id="8081.ENSPREP00000000945"/>
<dbReference type="Pfam" id="PF04857">
    <property type="entry name" value="CAF1"/>
    <property type="match status" value="1"/>
</dbReference>
<dbReference type="Proteomes" id="UP000242638">
    <property type="component" value="Unassembled WGS sequence"/>
</dbReference>
<reference evidence="3" key="3">
    <citation type="submission" date="2025-09" db="UniProtKB">
        <authorList>
            <consortium name="Ensembl"/>
        </authorList>
    </citation>
    <scope>IDENTIFICATION</scope>
    <source>
        <strain evidence="3">Guanapo</strain>
    </source>
</reference>
<dbReference type="Ensembl" id="ENSPRET00000000984.1">
    <property type="protein sequence ID" value="ENSPREP00000000945.1"/>
    <property type="gene ID" value="ENSPREG00000000720.1"/>
</dbReference>
<protein>
    <submittedName>
        <fullName evidence="3">Uncharacterized protein</fullName>
    </submittedName>
</protein>
<dbReference type="AlphaFoldDB" id="A0A3P9MUP7"/>
<dbReference type="SUPFAM" id="SSF53098">
    <property type="entry name" value="Ribonuclease H-like"/>
    <property type="match status" value="1"/>
</dbReference>
<evidence type="ECO:0000313" key="4">
    <source>
        <dbReference type="Proteomes" id="UP000242638"/>
    </source>
</evidence>
<dbReference type="PANTHER" id="PTHR15092:SF37">
    <property type="entry name" value="TARGET OF EGR1 PROTEIN 1"/>
    <property type="match status" value="1"/>
</dbReference>
<dbReference type="GO" id="GO:0034472">
    <property type="term" value="P:snRNA 3'-end processing"/>
    <property type="evidence" value="ECO:0007669"/>
    <property type="project" value="TreeGrafter"/>
</dbReference>
<dbReference type="Gene3D" id="3.30.420.10">
    <property type="entry name" value="Ribonuclease H-like superfamily/Ribonuclease H"/>
    <property type="match status" value="1"/>
</dbReference>
<dbReference type="InterPro" id="IPR051181">
    <property type="entry name" value="CAF1_poly(A)_ribonucleases"/>
</dbReference>
<dbReference type="InterPro" id="IPR036397">
    <property type="entry name" value="RNaseH_sf"/>
</dbReference>
<feature type="region of interest" description="Disordered" evidence="2">
    <location>
        <begin position="1"/>
        <end position="23"/>
    </location>
</feature>
<dbReference type="Bgee" id="ENSPREG00000000720">
    <property type="expression patterns" value="Expressed in caudal fin and 1 other cell type or tissue"/>
</dbReference>
<dbReference type="GO" id="GO:0015030">
    <property type="term" value="C:Cajal body"/>
    <property type="evidence" value="ECO:0007669"/>
    <property type="project" value="TreeGrafter"/>
</dbReference>
<keyword evidence="4" id="KW-1185">Reference proteome</keyword>
<evidence type="ECO:0000256" key="2">
    <source>
        <dbReference type="SAM" id="MobiDB-lite"/>
    </source>
</evidence>
<dbReference type="InterPro" id="IPR006941">
    <property type="entry name" value="RNase_CAF1"/>
</dbReference>
<reference evidence="4" key="1">
    <citation type="submission" date="2013-11" db="EMBL/GenBank/DDBJ databases">
        <title>The genomic landscape of the Guanapo guppy.</title>
        <authorList>
            <person name="Kuenstner A."/>
            <person name="Dreyer C."/>
        </authorList>
    </citation>
    <scope>NUCLEOTIDE SEQUENCE</scope>
    <source>
        <strain evidence="4">Guanapo</strain>
    </source>
</reference>
<comment type="similarity">
    <text evidence="1">Belongs to the CAF1 family.</text>
</comment>
<reference evidence="3" key="2">
    <citation type="submission" date="2025-08" db="UniProtKB">
        <authorList>
            <consortium name="Ensembl"/>
        </authorList>
    </citation>
    <scope>IDENTIFICATION</scope>
    <source>
        <strain evidence="3">Guanapo</strain>
    </source>
</reference>
<evidence type="ECO:0000313" key="3">
    <source>
        <dbReference type="Ensembl" id="ENSPREP00000000945.1"/>
    </source>
</evidence>
<proteinExistence type="inferred from homology"/>
<accession>A0A3P9MUP7</accession>
<dbReference type="PANTHER" id="PTHR15092">
    <property type="entry name" value="POLY A -SPECIFIC RIBONUCLEASE/TARGET OF EGR1, MEMBER 1"/>
    <property type="match status" value="1"/>
</dbReference>
<name>A0A3P9MUP7_POERE</name>
<dbReference type="GO" id="GO:0000175">
    <property type="term" value="F:3'-5'-RNA exonuclease activity"/>
    <property type="evidence" value="ECO:0007669"/>
    <property type="project" value="TreeGrafter"/>
</dbReference>
<organism evidence="3 4">
    <name type="scientific">Poecilia reticulata</name>
    <name type="common">Guppy</name>
    <name type="synonym">Acanthophacelus reticulatus</name>
    <dbReference type="NCBI Taxonomy" id="8081"/>
    <lineage>
        <taxon>Eukaryota</taxon>
        <taxon>Metazoa</taxon>
        <taxon>Chordata</taxon>
        <taxon>Craniata</taxon>
        <taxon>Vertebrata</taxon>
        <taxon>Euteleostomi</taxon>
        <taxon>Actinopterygii</taxon>
        <taxon>Neopterygii</taxon>
        <taxon>Teleostei</taxon>
        <taxon>Neoteleostei</taxon>
        <taxon>Acanthomorphata</taxon>
        <taxon>Ovalentaria</taxon>
        <taxon>Atherinomorphae</taxon>
        <taxon>Cyprinodontiformes</taxon>
        <taxon>Poeciliidae</taxon>
        <taxon>Poeciliinae</taxon>
        <taxon>Poecilia</taxon>
    </lineage>
</organism>
<evidence type="ECO:0000256" key="1">
    <source>
        <dbReference type="ARBA" id="ARBA00008372"/>
    </source>
</evidence>
<dbReference type="GeneTree" id="ENSGT00940000153167"/>